<name>A0A913ZMI1_PATMI</name>
<dbReference type="OrthoDB" id="10353582at2759"/>
<dbReference type="RefSeq" id="XP_038052957.1">
    <property type="nucleotide sequence ID" value="XM_038197029.1"/>
</dbReference>
<evidence type="ECO:0000313" key="2">
    <source>
        <dbReference type="EnsemblMetazoa" id="XP_038052957.1"/>
    </source>
</evidence>
<feature type="signal peptide" evidence="1">
    <location>
        <begin position="1"/>
        <end position="20"/>
    </location>
</feature>
<feature type="chain" id="PRO_5036942687" evidence="1">
    <location>
        <begin position="21"/>
        <end position="122"/>
    </location>
</feature>
<accession>A0A913ZMI1</accession>
<proteinExistence type="predicted"/>
<dbReference type="EnsemblMetazoa" id="XM_038197029.1">
    <property type="protein sequence ID" value="XP_038052957.1"/>
    <property type="gene ID" value="LOC119725568"/>
</dbReference>
<evidence type="ECO:0000313" key="3">
    <source>
        <dbReference type="Proteomes" id="UP000887568"/>
    </source>
</evidence>
<dbReference type="OMA" id="CIGYSQA"/>
<sequence>MTRTLCILVLLLVCIGYSQAKFCYSCEGYAGSSCDRESFFREDPRIGKIECPRFCMKQFTREEETNRKITIRGCGGDNCEDKCDNADACVYCCQMHDLCNGAGAVTFSLTLVAGAAILARLI</sequence>
<evidence type="ECO:0000256" key="1">
    <source>
        <dbReference type="SAM" id="SignalP"/>
    </source>
</evidence>
<organism evidence="2 3">
    <name type="scientific">Patiria miniata</name>
    <name type="common">Bat star</name>
    <name type="synonym">Asterina miniata</name>
    <dbReference type="NCBI Taxonomy" id="46514"/>
    <lineage>
        <taxon>Eukaryota</taxon>
        <taxon>Metazoa</taxon>
        <taxon>Echinodermata</taxon>
        <taxon>Eleutherozoa</taxon>
        <taxon>Asterozoa</taxon>
        <taxon>Asteroidea</taxon>
        <taxon>Valvatacea</taxon>
        <taxon>Valvatida</taxon>
        <taxon>Asterinidae</taxon>
        <taxon>Patiria</taxon>
    </lineage>
</organism>
<dbReference type="Proteomes" id="UP000887568">
    <property type="component" value="Unplaced"/>
</dbReference>
<keyword evidence="3" id="KW-1185">Reference proteome</keyword>
<keyword evidence="1" id="KW-0732">Signal</keyword>
<reference evidence="2" key="1">
    <citation type="submission" date="2022-11" db="UniProtKB">
        <authorList>
            <consortium name="EnsemblMetazoa"/>
        </authorList>
    </citation>
    <scope>IDENTIFICATION</scope>
</reference>
<protein>
    <submittedName>
        <fullName evidence="2">Uncharacterized protein</fullName>
    </submittedName>
</protein>
<dbReference type="AlphaFoldDB" id="A0A913ZMI1"/>
<dbReference type="GeneID" id="119725568"/>